<gene>
    <name evidence="2" type="ORF">ElyMa_003052200</name>
</gene>
<evidence type="ECO:0000313" key="2">
    <source>
        <dbReference type="EMBL" id="GFS10050.1"/>
    </source>
</evidence>
<sequence>MRSLSSNRYWYTFLFLLVATFASFAVTFFYNSGIVVVVEDKERLPPTVGPSSDKVQTLLVTFGRSGSSFTSDIIAHNKEVFYTFEPLSFMSRTKEVNRVPMYFQT</sequence>
<proteinExistence type="predicted"/>
<protein>
    <recommendedName>
        <fullName evidence="4">Sulfotransferase domain-containing protein</fullName>
    </recommendedName>
</protein>
<accession>A0AAV4IJB7</accession>
<keyword evidence="1" id="KW-1133">Transmembrane helix</keyword>
<dbReference type="AlphaFoldDB" id="A0AAV4IJB7"/>
<feature type="transmembrane region" description="Helical" evidence="1">
    <location>
        <begin position="9"/>
        <end position="30"/>
    </location>
</feature>
<keyword evidence="1" id="KW-0812">Transmembrane</keyword>
<keyword evidence="1" id="KW-0472">Membrane</keyword>
<keyword evidence="3" id="KW-1185">Reference proteome</keyword>
<dbReference type="EMBL" id="BMAT01006316">
    <property type="protein sequence ID" value="GFS10050.1"/>
    <property type="molecule type" value="Genomic_DNA"/>
</dbReference>
<name>A0AAV4IJB7_9GAST</name>
<organism evidence="2 3">
    <name type="scientific">Elysia marginata</name>
    <dbReference type="NCBI Taxonomy" id="1093978"/>
    <lineage>
        <taxon>Eukaryota</taxon>
        <taxon>Metazoa</taxon>
        <taxon>Spiralia</taxon>
        <taxon>Lophotrochozoa</taxon>
        <taxon>Mollusca</taxon>
        <taxon>Gastropoda</taxon>
        <taxon>Heterobranchia</taxon>
        <taxon>Euthyneura</taxon>
        <taxon>Panpulmonata</taxon>
        <taxon>Sacoglossa</taxon>
        <taxon>Placobranchoidea</taxon>
        <taxon>Plakobranchidae</taxon>
        <taxon>Elysia</taxon>
    </lineage>
</organism>
<comment type="caution">
    <text evidence="2">The sequence shown here is derived from an EMBL/GenBank/DDBJ whole genome shotgun (WGS) entry which is preliminary data.</text>
</comment>
<dbReference type="Proteomes" id="UP000762676">
    <property type="component" value="Unassembled WGS sequence"/>
</dbReference>
<evidence type="ECO:0000313" key="3">
    <source>
        <dbReference type="Proteomes" id="UP000762676"/>
    </source>
</evidence>
<evidence type="ECO:0008006" key="4">
    <source>
        <dbReference type="Google" id="ProtNLM"/>
    </source>
</evidence>
<reference evidence="2 3" key="1">
    <citation type="journal article" date="2021" name="Elife">
        <title>Chloroplast acquisition without the gene transfer in kleptoplastic sea slugs, Plakobranchus ocellatus.</title>
        <authorList>
            <person name="Maeda T."/>
            <person name="Takahashi S."/>
            <person name="Yoshida T."/>
            <person name="Shimamura S."/>
            <person name="Takaki Y."/>
            <person name="Nagai Y."/>
            <person name="Toyoda A."/>
            <person name="Suzuki Y."/>
            <person name="Arimoto A."/>
            <person name="Ishii H."/>
            <person name="Satoh N."/>
            <person name="Nishiyama T."/>
            <person name="Hasebe M."/>
            <person name="Maruyama T."/>
            <person name="Minagawa J."/>
            <person name="Obokata J."/>
            <person name="Shigenobu S."/>
        </authorList>
    </citation>
    <scope>NUCLEOTIDE SEQUENCE [LARGE SCALE GENOMIC DNA]</scope>
</reference>
<evidence type="ECO:0000256" key="1">
    <source>
        <dbReference type="SAM" id="Phobius"/>
    </source>
</evidence>